<dbReference type="KEGG" id="scia:HUG15_20445"/>
<evidence type="ECO:0000313" key="4">
    <source>
        <dbReference type="Proteomes" id="UP000595823"/>
    </source>
</evidence>
<dbReference type="EMBL" id="CP054705">
    <property type="protein sequence ID" value="QQK74232.1"/>
    <property type="molecule type" value="Genomic_DNA"/>
</dbReference>
<accession>A0A7T7CDA3</accession>
<dbReference type="RefSeq" id="WP_200125331.1">
    <property type="nucleotide sequence ID" value="NZ_CP054705.1"/>
</dbReference>
<proteinExistence type="predicted"/>
<dbReference type="EMBL" id="CP054705">
    <property type="protein sequence ID" value="QQK77794.1"/>
    <property type="molecule type" value="Genomic_DNA"/>
</dbReference>
<keyword evidence="4" id="KW-1185">Reference proteome</keyword>
<dbReference type="KEGG" id="scia:HUG15_00415"/>
<protein>
    <submittedName>
        <fullName evidence="3">Uncharacterized protein</fullName>
    </submittedName>
</protein>
<gene>
    <name evidence="1" type="ORF">HUG15_00415</name>
    <name evidence="2" type="ORF">HUG15_20445</name>
    <name evidence="3" type="ORF">HUG15_20905</name>
</gene>
<dbReference type="AlphaFoldDB" id="A0A7T7CDA3"/>
<evidence type="ECO:0000313" key="1">
    <source>
        <dbReference type="EMBL" id="QQK74232.1"/>
    </source>
</evidence>
<dbReference type="EMBL" id="CP054705">
    <property type="protein sequence ID" value="QQK77718.1"/>
    <property type="molecule type" value="Genomic_DNA"/>
</dbReference>
<sequence length="96" mass="11054">MVEPIMSAAKSTLKDALHEQGFTHLNVRTHGPHLVIYSEEDGEKVNRARLTRFNDQTYELSMSNHRGKWEATPFSGTMAEMLTLLTKQFPFTLTEW</sequence>
<reference evidence="3 4" key="1">
    <citation type="submission" date="2020-06" db="EMBL/GenBank/DDBJ databases">
        <title>Genomic analysis of Salicibibacter sp. NKC5-3.</title>
        <authorList>
            <person name="Oh Y.J."/>
        </authorList>
    </citation>
    <scope>NUCLEOTIDE SEQUENCE [LARGE SCALE GENOMIC DNA]</scope>
    <source>
        <strain evidence="3 4">NKC5-3</strain>
    </source>
</reference>
<organism evidence="3 4">
    <name type="scientific">Salicibibacter cibarius</name>
    <dbReference type="NCBI Taxonomy" id="2743000"/>
    <lineage>
        <taxon>Bacteria</taxon>
        <taxon>Bacillati</taxon>
        <taxon>Bacillota</taxon>
        <taxon>Bacilli</taxon>
        <taxon>Bacillales</taxon>
        <taxon>Bacillaceae</taxon>
        <taxon>Salicibibacter</taxon>
    </lineage>
</organism>
<evidence type="ECO:0000313" key="2">
    <source>
        <dbReference type="EMBL" id="QQK77718.1"/>
    </source>
</evidence>
<dbReference type="KEGG" id="scia:HUG15_20905"/>
<evidence type="ECO:0000313" key="3">
    <source>
        <dbReference type="EMBL" id="QQK77794.1"/>
    </source>
</evidence>
<dbReference type="Proteomes" id="UP000595823">
    <property type="component" value="Chromosome"/>
</dbReference>
<name>A0A7T7CDA3_9BACI</name>